<evidence type="ECO:0008006" key="7">
    <source>
        <dbReference type="Google" id="ProtNLM"/>
    </source>
</evidence>
<dbReference type="SUPFAM" id="SSF48726">
    <property type="entry name" value="Immunoglobulin"/>
    <property type="match status" value="3"/>
</dbReference>
<dbReference type="Pfam" id="PF18738">
    <property type="entry name" value="HEPN_DZIP3"/>
    <property type="match status" value="1"/>
</dbReference>
<evidence type="ECO:0000256" key="2">
    <source>
        <dbReference type="ARBA" id="ARBA00023157"/>
    </source>
</evidence>
<dbReference type="EnsemblMetazoa" id="G17114.1">
    <property type="protein sequence ID" value="G17114.1:cds"/>
    <property type="gene ID" value="G17114"/>
</dbReference>
<name>A0A8W8J3T1_MAGGI</name>
<dbReference type="GO" id="GO:0005886">
    <property type="term" value="C:plasma membrane"/>
    <property type="evidence" value="ECO:0007669"/>
    <property type="project" value="TreeGrafter"/>
</dbReference>
<dbReference type="Pfam" id="PF07679">
    <property type="entry name" value="I-set"/>
    <property type="match status" value="2"/>
</dbReference>
<dbReference type="PANTHER" id="PTHR45080:SF8">
    <property type="entry name" value="IG-LIKE DOMAIN-CONTAINING PROTEIN"/>
    <property type="match status" value="1"/>
</dbReference>
<dbReference type="InterPro" id="IPR003599">
    <property type="entry name" value="Ig_sub"/>
</dbReference>
<evidence type="ECO:0000259" key="3">
    <source>
        <dbReference type="PROSITE" id="PS50168"/>
    </source>
</evidence>
<evidence type="ECO:0000313" key="6">
    <source>
        <dbReference type="Proteomes" id="UP000005408"/>
    </source>
</evidence>
<dbReference type="InterPro" id="IPR036179">
    <property type="entry name" value="Ig-like_dom_sf"/>
</dbReference>
<sequence>MASNDLSKAEQNFTCFTKACIDFIKLPLIDLLTNCVKPVDLYVKIKCSSTLMYGKNKLRPDQLKLCFFPLPLLPDYSKFDVTLLYTLIRNLCPSLTPTQGWGLEPNNTDTKIGDDIERLRLFRNNFYAHADSTEISDSDFNNLWKDMQSVIQRIETFTKTWSTTNYKQELTRIKGCRFGYDDRDHYRLLLEATLFASKSEEIDEPDILIKGEDRVVCGDSARFDAEVKRAQLSEWSITWQKKTDDITIKINTSDKKYKGSSRRQLVIQSLCKDDEAEYQAILSNGSKLNIISNIIYLQALGERPVFDVWDIVTDIDAITIQYRYKVPEHSPQVYQEEWTKNREAIERTNFKYLGGQLYSNYFTIKSPTLDDKGTYSCTVTNAVGSASKDVTFDVPFAQISTDSKGVFGSMTIFKSEITSCPKLERVEWQGSSDGKKFFRIDISKPHYHGSKQLAESPSLVISKTNFEDRLHYQLCVRNKIGRTFSNILYLDVKGSPPNITTSHETYFEKHSVKLVGNVFLYNECNATTDVFWTKNGNKIDTLNNGGKYSKASTDDSSFTISDVNEHDAGSYQLTATNDVGSTQSDVIVLAIPQVCVKRLENRDGCLVFTALIQSIPAAYHAQWKVKGKDDNTFKPIDVNAKEYKGTSNSLPHPVLVVEQKEEIQKQHFYIQVDNFVGSSKIEISKNAEILSETALKTEGDNSSNIFNKNGSTIRFNELRRQIIKGLKQSDLQELKDSLEVISERKICDDIASISDFFRYILGKAFLKTRNVIILQYLMRAINRPDLEEMCVKYATKDNQALCYYEDPKGQDVPKVYLHVVDDIEHFTSIEPLKQTVASIVGCTLDDIKVIGFQPENSFIIIITMRLELLKTLKEAQIQNLTKLLNFNIDWIQIEDKVIKIGAGE</sequence>
<dbReference type="Gene3D" id="2.60.40.10">
    <property type="entry name" value="Immunoglobulins"/>
    <property type="match status" value="3"/>
</dbReference>
<dbReference type="InterPro" id="IPR007110">
    <property type="entry name" value="Ig-like_dom"/>
</dbReference>
<proteinExistence type="predicted"/>
<reference evidence="5" key="1">
    <citation type="submission" date="2022-08" db="UniProtKB">
        <authorList>
            <consortium name="EnsemblMetazoa"/>
        </authorList>
    </citation>
    <scope>IDENTIFICATION</scope>
    <source>
        <strain evidence="5">05x7-T-G4-1.051#20</strain>
    </source>
</reference>
<protein>
    <recommendedName>
        <fullName evidence="7">DZIP3-like HEPN domain-containing protein</fullName>
    </recommendedName>
</protein>
<dbReference type="GO" id="GO:0042981">
    <property type="term" value="P:regulation of apoptotic process"/>
    <property type="evidence" value="ECO:0007669"/>
    <property type="project" value="InterPro"/>
</dbReference>
<keyword evidence="6" id="KW-1185">Reference proteome</keyword>
<dbReference type="InterPro" id="IPR011029">
    <property type="entry name" value="DEATH-like_dom_sf"/>
</dbReference>
<dbReference type="CDD" id="cd00096">
    <property type="entry name" value="Ig"/>
    <property type="match status" value="1"/>
</dbReference>
<organism evidence="5 6">
    <name type="scientific">Magallana gigas</name>
    <name type="common">Pacific oyster</name>
    <name type="synonym">Crassostrea gigas</name>
    <dbReference type="NCBI Taxonomy" id="29159"/>
    <lineage>
        <taxon>Eukaryota</taxon>
        <taxon>Metazoa</taxon>
        <taxon>Spiralia</taxon>
        <taxon>Lophotrochozoa</taxon>
        <taxon>Mollusca</taxon>
        <taxon>Bivalvia</taxon>
        <taxon>Autobranchia</taxon>
        <taxon>Pteriomorphia</taxon>
        <taxon>Ostreida</taxon>
        <taxon>Ostreoidea</taxon>
        <taxon>Ostreidae</taxon>
        <taxon>Magallana</taxon>
    </lineage>
</organism>
<keyword evidence="2" id="KW-1015">Disulfide bond</keyword>
<dbReference type="AlphaFoldDB" id="A0A8W8J3T1"/>
<accession>A0A8W8J3T1</accession>
<evidence type="ECO:0000313" key="5">
    <source>
        <dbReference type="EnsemblMetazoa" id="G17114.1:cds"/>
    </source>
</evidence>
<dbReference type="PANTHER" id="PTHR45080">
    <property type="entry name" value="CONTACTIN 5"/>
    <property type="match status" value="1"/>
</dbReference>
<dbReference type="SMART" id="SM00409">
    <property type="entry name" value="IG"/>
    <property type="match status" value="2"/>
</dbReference>
<dbReference type="PROSITE" id="PS50168">
    <property type="entry name" value="DED"/>
    <property type="match status" value="1"/>
</dbReference>
<dbReference type="InterPro" id="IPR013098">
    <property type="entry name" value="Ig_I-set"/>
</dbReference>
<dbReference type="Proteomes" id="UP000005408">
    <property type="component" value="Unassembled WGS sequence"/>
</dbReference>
<dbReference type="InterPro" id="IPR013783">
    <property type="entry name" value="Ig-like_fold"/>
</dbReference>
<feature type="domain" description="Ig-like" evidence="4">
    <location>
        <begin position="338"/>
        <end position="391"/>
    </location>
</feature>
<feature type="domain" description="DED" evidence="3">
    <location>
        <begin position="714"/>
        <end position="792"/>
    </location>
</feature>
<evidence type="ECO:0000259" key="4">
    <source>
        <dbReference type="PROSITE" id="PS50835"/>
    </source>
</evidence>
<evidence type="ECO:0000256" key="1">
    <source>
        <dbReference type="ARBA" id="ARBA00022729"/>
    </source>
</evidence>
<dbReference type="PROSITE" id="PS50835">
    <property type="entry name" value="IG_LIKE"/>
    <property type="match status" value="2"/>
</dbReference>
<dbReference type="InterPro" id="IPR041249">
    <property type="entry name" value="HEPN_DZIP3"/>
</dbReference>
<dbReference type="SUPFAM" id="SSF47986">
    <property type="entry name" value="DEATH domain"/>
    <property type="match status" value="1"/>
</dbReference>
<dbReference type="InterPro" id="IPR001875">
    <property type="entry name" value="DED_dom"/>
</dbReference>
<keyword evidence="1" id="KW-0732">Signal</keyword>
<dbReference type="InterPro" id="IPR050958">
    <property type="entry name" value="Cell_Adh-Cytoskel_Orgn"/>
</dbReference>
<dbReference type="GO" id="GO:0007156">
    <property type="term" value="P:homophilic cell adhesion via plasma membrane adhesion molecules"/>
    <property type="evidence" value="ECO:0007669"/>
    <property type="project" value="TreeGrafter"/>
</dbReference>
<dbReference type="Gene3D" id="1.10.533.10">
    <property type="entry name" value="Death Domain, Fas"/>
    <property type="match status" value="1"/>
</dbReference>
<feature type="domain" description="Ig-like" evidence="4">
    <location>
        <begin position="497"/>
        <end position="589"/>
    </location>
</feature>